<keyword evidence="3 5" id="KW-1133">Transmembrane helix</keyword>
<dbReference type="PANTHER" id="PTHR24224">
    <property type="entry name" value="CARDIOACCELERATORY PEPTIDE RECEPTOR-RELATED"/>
    <property type="match status" value="1"/>
</dbReference>
<feature type="transmembrane region" description="Helical" evidence="5">
    <location>
        <begin position="219"/>
        <end position="252"/>
    </location>
</feature>
<keyword evidence="2 5" id="KW-0812">Transmembrane</keyword>
<dbReference type="GO" id="GO:0016020">
    <property type="term" value="C:membrane"/>
    <property type="evidence" value="ECO:0007669"/>
    <property type="project" value="UniProtKB-SubCell"/>
</dbReference>
<organism evidence="7 8">
    <name type="scientific">Haemonchus contortus</name>
    <name type="common">Barber pole worm</name>
    <dbReference type="NCBI Taxonomy" id="6289"/>
    <lineage>
        <taxon>Eukaryota</taxon>
        <taxon>Metazoa</taxon>
        <taxon>Ecdysozoa</taxon>
        <taxon>Nematoda</taxon>
        <taxon>Chromadorea</taxon>
        <taxon>Rhabditida</taxon>
        <taxon>Rhabditina</taxon>
        <taxon>Rhabditomorpha</taxon>
        <taxon>Strongyloidea</taxon>
        <taxon>Trichostrongylidae</taxon>
        <taxon>Haemonchus</taxon>
    </lineage>
</organism>
<dbReference type="AlphaFoldDB" id="A0A7I4YN75"/>
<dbReference type="PANTHER" id="PTHR24224:SF17">
    <property type="entry name" value="G-PROTEIN COUPLED RECEPTORS FAMILY 1 PROFILE DOMAIN-CONTAINING PROTEIN"/>
    <property type="match status" value="1"/>
</dbReference>
<feature type="domain" description="G-protein coupled receptors family 1 profile" evidence="6">
    <location>
        <begin position="23"/>
        <end position="237"/>
    </location>
</feature>
<comment type="subcellular location">
    <subcellularLocation>
        <location evidence="1">Membrane</location>
    </subcellularLocation>
</comment>
<keyword evidence="4 5" id="KW-0472">Membrane</keyword>
<dbReference type="Proteomes" id="UP000025227">
    <property type="component" value="Unplaced"/>
</dbReference>
<feature type="transmembrane region" description="Helical" evidence="5">
    <location>
        <begin position="258"/>
        <end position="278"/>
    </location>
</feature>
<feature type="transmembrane region" description="Helical" evidence="5">
    <location>
        <begin position="12"/>
        <end position="32"/>
    </location>
</feature>
<dbReference type="InterPro" id="IPR017452">
    <property type="entry name" value="GPCR_Rhodpsn_7TM"/>
</dbReference>
<sequence>MTHVMWNAPDVIFVVCSMVTLPVYFTILVLLIRNRKATGFHIPFYWLIISQGIADLFYLITYVTFIVFAYICFSTKVNPALTRIVTNIVVRVLTFCLTLRCMGVMLISFQRYTALCLWSSTKFAWVNKGSPVRFVAIQWIVSGVVVFPILPVINSNLGPTRVYALVFDAISYKVLAIVMYFSVFSTFAICIFCYGAVLRQIFCKLSAVRSTSKKVVREVQLCIQAAVFVFAFFILFVFYLYECVLILCAIPPPAIFELIHPVVSGFLSYVVPWTLLFFNKEVSALFKKTFGIPVPVQLYRPSASWTTGVK</sequence>
<dbReference type="InterPro" id="IPR052665">
    <property type="entry name" value="Neuropeptide-GPCR"/>
</dbReference>
<evidence type="ECO:0000259" key="6">
    <source>
        <dbReference type="PROSITE" id="PS50262"/>
    </source>
</evidence>
<dbReference type="InterPro" id="IPR019426">
    <property type="entry name" value="7TM_GPCR_serpentine_rcpt_Srv"/>
</dbReference>
<dbReference type="Gene3D" id="1.20.1070.10">
    <property type="entry name" value="Rhodopsin 7-helix transmembrane proteins"/>
    <property type="match status" value="1"/>
</dbReference>
<feature type="transmembrane region" description="Helical" evidence="5">
    <location>
        <begin position="170"/>
        <end position="198"/>
    </location>
</feature>
<proteinExistence type="predicted"/>
<keyword evidence="7" id="KW-1185">Reference proteome</keyword>
<evidence type="ECO:0000256" key="3">
    <source>
        <dbReference type="ARBA" id="ARBA00022989"/>
    </source>
</evidence>
<reference evidence="8" key="1">
    <citation type="submission" date="2020-12" db="UniProtKB">
        <authorList>
            <consortium name="WormBaseParasite"/>
        </authorList>
    </citation>
    <scope>IDENTIFICATION</scope>
    <source>
        <strain evidence="8">MHco3</strain>
    </source>
</reference>
<dbReference type="OMA" id="TNFHFDG"/>
<dbReference type="CDD" id="cd00637">
    <property type="entry name" value="7tm_classA_rhodopsin-like"/>
    <property type="match status" value="1"/>
</dbReference>
<dbReference type="SUPFAM" id="SSF81321">
    <property type="entry name" value="Family A G protein-coupled receptor-like"/>
    <property type="match status" value="1"/>
</dbReference>
<accession>A0A7I4YN75</accession>
<evidence type="ECO:0000313" key="7">
    <source>
        <dbReference type="Proteomes" id="UP000025227"/>
    </source>
</evidence>
<feature type="transmembrane region" description="Helical" evidence="5">
    <location>
        <begin position="88"/>
        <end position="109"/>
    </location>
</feature>
<name>A0A7I4YN75_HAECO</name>
<feature type="transmembrane region" description="Helical" evidence="5">
    <location>
        <begin position="130"/>
        <end position="150"/>
    </location>
</feature>
<evidence type="ECO:0000256" key="4">
    <source>
        <dbReference type="ARBA" id="ARBA00023136"/>
    </source>
</evidence>
<evidence type="ECO:0000313" key="8">
    <source>
        <dbReference type="WBParaSite" id="HCON_00124815-00001"/>
    </source>
</evidence>
<dbReference type="OrthoDB" id="5874421at2759"/>
<dbReference type="PROSITE" id="PS50262">
    <property type="entry name" value="G_PROTEIN_RECEP_F1_2"/>
    <property type="match status" value="1"/>
</dbReference>
<feature type="transmembrane region" description="Helical" evidence="5">
    <location>
        <begin position="44"/>
        <end position="68"/>
    </location>
</feature>
<evidence type="ECO:0000256" key="5">
    <source>
        <dbReference type="SAM" id="Phobius"/>
    </source>
</evidence>
<protein>
    <submittedName>
        <fullName evidence="8">G_PROTEIN_RECEP_F1_2 domain-containing protein</fullName>
    </submittedName>
</protein>
<dbReference type="WBParaSite" id="HCON_00124815-00001">
    <property type="protein sequence ID" value="HCON_00124815-00001"/>
    <property type="gene ID" value="HCON_00124815"/>
</dbReference>
<evidence type="ECO:0000256" key="1">
    <source>
        <dbReference type="ARBA" id="ARBA00004370"/>
    </source>
</evidence>
<dbReference type="Pfam" id="PF10323">
    <property type="entry name" value="7TM_GPCR_Srv"/>
    <property type="match status" value="1"/>
</dbReference>
<evidence type="ECO:0000256" key="2">
    <source>
        <dbReference type="ARBA" id="ARBA00022692"/>
    </source>
</evidence>